<evidence type="ECO:0000256" key="14">
    <source>
        <dbReference type="ARBA" id="ARBA00022844"/>
    </source>
</evidence>
<dbReference type="PROSITE" id="PS51562">
    <property type="entry name" value="RNA_CAP0_MT"/>
    <property type="match status" value="1"/>
</dbReference>
<dbReference type="InterPro" id="IPR046430">
    <property type="entry name" value="MCEL_TPase_sf"/>
</dbReference>
<reference evidence="23" key="1">
    <citation type="journal article" date="2018" name="Emerg. Infect. Dis.">
        <title>Novel Poxvirus in Proliferative Lesions of Wild Rodents in East Central Texas, USA.</title>
        <authorList>
            <person name="Hodo C.L."/>
            <person name="Mauldin M.R."/>
            <person name="Light J.E."/>
            <person name="Wilkins K."/>
            <person name="Tang S."/>
            <person name="Nakazawa Y."/>
            <person name="Emerson G.L."/>
            <person name="Ritter J.M."/>
            <person name="Mansell J.L."/>
            <person name="Hamer S.A."/>
        </authorList>
    </citation>
    <scope>NUCLEOTIDE SEQUENCE</scope>
    <source>
        <strain evidence="23">T14-N038</strain>
    </source>
</reference>
<comment type="catalytic activity">
    <reaction evidence="21">
        <text>a 5'-end diphospho-ribonucleoside in mRNA + GTP + H(+) = a 5'-end (5'-triphosphoguanosine)-ribonucleoside in mRNA + diphosphate</text>
        <dbReference type="Rhea" id="RHEA:67012"/>
        <dbReference type="Rhea" id="RHEA-COMP:17165"/>
        <dbReference type="Rhea" id="RHEA-COMP:17166"/>
        <dbReference type="ChEBI" id="CHEBI:15378"/>
        <dbReference type="ChEBI" id="CHEBI:33019"/>
        <dbReference type="ChEBI" id="CHEBI:37565"/>
        <dbReference type="ChEBI" id="CHEBI:167616"/>
        <dbReference type="ChEBI" id="CHEBI:167617"/>
        <dbReference type="EC" id="2.7.7.50"/>
    </reaction>
</comment>
<evidence type="ECO:0000256" key="9">
    <source>
        <dbReference type="ARBA" id="ARBA00022691"/>
    </source>
</evidence>
<dbReference type="Gene3D" id="3.40.50.150">
    <property type="entry name" value="Vaccinia Virus protein VP39"/>
    <property type="match status" value="1"/>
</dbReference>
<dbReference type="InterPro" id="IPR029063">
    <property type="entry name" value="SAM-dependent_MTases_sf"/>
</dbReference>
<dbReference type="Gene3D" id="3.20.100.20">
    <property type="match status" value="1"/>
</dbReference>
<evidence type="ECO:0000313" key="23">
    <source>
        <dbReference type="EMBL" id="AWM97831.1"/>
    </source>
</evidence>
<dbReference type="Pfam" id="PF21005">
    <property type="entry name" value="OB_MCEL_GT"/>
    <property type="match status" value="1"/>
</dbReference>
<dbReference type="EC" id="2.7.7.50" evidence="5"/>
<evidence type="ECO:0000256" key="2">
    <source>
        <dbReference type="ARBA" id="ARBA00004328"/>
    </source>
</evidence>
<keyword evidence="9" id="KW-0949">S-adenosyl-L-methionine</keyword>
<dbReference type="GO" id="GO:0003723">
    <property type="term" value="F:RNA binding"/>
    <property type="evidence" value="ECO:0007669"/>
    <property type="project" value="UniProtKB-KW"/>
</dbReference>
<evidence type="ECO:0000256" key="17">
    <source>
        <dbReference type="ARBA" id="ARBA00030246"/>
    </source>
</evidence>
<evidence type="ECO:0000256" key="12">
    <source>
        <dbReference type="ARBA" id="ARBA00022801"/>
    </source>
</evidence>
<evidence type="ECO:0000256" key="15">
    <source>
        <dbReference type="ARBA" id="ARBA00022884"/>
    </source>
</evidence>
<evidence type="ECO:0000256" key="16">
    <source>
        <dbReference type="ARBA" id="ARBA00023268"/>
    </source>
</evidence>
<dbReference type="InterPro" id="IPR046429">
    <property type="entry name" value="MCEL_NTPase_sf"/>
</dbReference>
<keyword evidence="11" id="KW-0479">Metal-binding</keyword>
<dbReference type="InterPro" id="IPR046428">
    <property type="entry name" value="MCEL_OB_dom_sf"/>
</dbReference>
<keyword evidence="15" id="KW-0694">RNA-binding</keyword>
<dbReference type="GO" id="GO:0004651">
    <property type="term" value="F:polynucleotide 5'-phosphatase activity"/>
    <property type="evidence" value="ECO:0007669"/>
    <property type="project" value="InterPro"/>
</dbReference>
<evidence type="ECO:0000256" key="18">
    <source>
        <dbReference type="ARBA" id="ARBA00033175"/>
    </source>
</evidence>
<dbReference type="GO" id="GO:0050355">
    <property type="term" value="F:inorganic triphosphate phosphatase activity"/>
    <property type="evidence" value="ECO:0007669"/>
    <property type="project" value="InterPro"/>
</dbReference>
<dbReference type="GO" id="GO:0044423">
    <property type="term" value="C:virion component"/>
    <property type="evidence" value="ECO:0007669"/>
    <property type="project" value="UniProtKB-KW"/>
</dbReference>
<evidence type="ECO:0000256" key="13">
    <source>
        <dbReference type="ARBA" id="ARBA00022842"/>
    </source>
</evidence>
<evidence type="ECO:0000256" key="10">
    <source>
        <dbReference type="ARBA" id="ARBA00022695"/>
    </source>
</evidence>
<organism evidence="23">
    <name type="scientific">Baiomys poxvirus</name>
    <dbReference type="NCBI Taxonomy" id="2203081"/>
    <lineage>
        <taxon>Viruses</taxon>
        <taxon>Varidnaviria</taxon>
        <taxon>Bamfordvirae</taxon>
        <taxon>Nucleocytoviricota</taxon>
        <taxon>Pokkesviricetes</taxon>
        <taxon>Chitovirales</taxon>
        <taxon>Poxviridae</taxon>
    </lineage>
</organism>
<evidence type="ECO:0000256" key="7">
    <source>
        <dbReference type="ARBA" id="ARBA00022603"/>
    </source>
</evidence>
<keyword evidence="14" id="KW-0946">Virion</keyword>
<dbReference type="GO" id="GO:0140818">
    <property type="term" value="F:mRNA 5'-triphosphate monophosphatase activity"/>
    <property type="evidence" value="ECO:0007669"/>
    <property type="project" value="UniProtKB-EC"/>
</dbReference>
<keyword evidence="7" id="KW-0489">Methyltransferase</keyword>
<dbReference type="EC" id="3.6.1.74" evidence="20"/>
<dbReference type="Gene3D" id="3.30.470.140">
    <property type="match status" value="1"/>
</dbReference>
<evidence type="ECO:0000256" key="8">
    <source>
        <dbReference type="ARBA" id="ARBA00022679"/>
    </source>
</evidence>
<comment type="cofactor">
    <cofactor evidence="1">
        <name>Mg(2+)</name>
        <dbReference type="ChEBI" id="CHEBI:18420"/>
    </cofactor>
</comment>
<dbReference type="GO" id="GO:0004484">
    <property type="term" value="F:mRNA guanylyltransferase activity"/>
    <property type="evidence" value="ECO:0007669"/>
    <property type="project" value="UniProtKB-EC"/>
</dbReference>
<dbReference type="Pfam" id="PF03291">
    <property type="entry name" value="mRNA_G-N7_MeTrfase"/>
    <property type="match status" value="1"/>
</dbReference>
<dbReference type="Gene3D" id="2.40.50.830">
    <property type="match status" value="1"/>
</dbReference>
<dbReference type="InterPro" id="IPR048426">
    <property type="entry name" value="MCEL_GT_OB"/>
</dbReference>
<evidence type="ECO:0000256" key="3">
    <source>
        <dbReference type="ARBA" id="ARBA00008556"/>
    </source>
</evidence>
<dbReference type="InterPro" id="IPR048425">
    <property type="entry name" value="MCEL_GT_NTPase"/>
</dbReference>
<evidence type="ECO:0000259" key="22">
    <source>
        <dbReference type="PROSITE" id="PS51562"/>
    </source>
</evidence>
<dbReference type="InterPro" id="IPR004971">
    <property type="entry name" value="mRNA_G-N7_MeTrfase_dom"/>
</dbReference>
<evidence type="ECO:0000256" key="6">
    <source>
        <dbReference type="ARBA" id="ARBA00020120"/>
    </source>
</evidence>
<dbReference type="EC" id="2.1.1.56" evidence="4"/>
<evidence type="ECO:0000256" key="21">
    <source>
        <dbReference type="ARBA" id="ARBA00044679"/>
    </source>
</evidence>
<keyword evidence="8" id="KW-0808">Transferase</keyword>
<dbReference type="Pfam" id="PF21004">
    <property type="entry name" value="MCEL_GT_NTPase"/>
    <property type="match status" value="1"/>
</dbReference>
<comment type="similarity">
    <text evidence="3">In the N-terminal section; belongs to the dsDNA virus mRNA guanylyltransferase family.</text>
</comment>
<sequence>MEEEPLSACFHVLAETASKLVVQQLKDDIYHEVELILIQPPLITLNNVLNVSTKQESFIQFTASHSEEATKLRTTVPLSKIHGLDIKNTQLIDVIDDIIWEKKKLISSTEFDRVKCMVKYSTEERQLFLDYKRYASAIKIELVNLVQARIKNVVVDFKFKYFLGSGTQAKSSMLHCLNHPKSKPNPTLEFEILYNTTKQHDYDDLMNELTTLARVIFMGSPENVFLTKLEQNSIKTHMLKKQDILALDLTDLYATTKTDGISVIIKINANGLYCSFSHLGYTLRYPVKKTLNKSVLLYGEAIKDGNRWIVYAIKLMEPILTDRLEEMDYVETKLKSVCDKMSIKIKKILGPFSTISDVADTLTSQLPLQPEGMILFYAKGDKSKLDYKIKHENTVDQMVNVIYRYMASEPIIFGDNTTFIEYKRYTNDKGFPKEFGSGRLILSPSIDYLNNIYCIKFKGTHKHVGIDSITVPIKFVAEHSQDGILIKPRLDKTMKYFYGNNYYGNQNNIVIEHIRDQKIKIGDIFNVDKLSEVGRQLANDEYRLNPDVTYFNRKRIRGPLGILSNHVKTLMISIYCSKTFLDNTNRRKVLAVDFGNGADLEKYFYGEIALLVATDPDTDAISKGIERYNKLNSGIKSKYYKFDYIRETIRSNTFISSIREVFYFGKFDIIDWQFAIHYSFHPRHYNTIMTNLSELTASGGKVLITTMDGDMLSELKEKKSFVIHKNLPSSENYMSFEIVDDDQVLVYNPSTMSKPMTEYLVRRTEIIRVFSNYGFTLIDNTSFADVINRSKRFINGVAKLEERQSTKNFFELNRIALECDGLDVNELLTYYVVYVFSKR</sequence>
<evidence type="ECO:0000256" key="5">
    <source>
        <dbReference type="ARBA" id="ARBA00012475"/>
    </source>
</evidence>
<keyword evidence="16" id="KW-0511">Multifunctional enzyme</keyword>
<evidence type="ECO:0000256" key="1">
    <source>
        <dbReference type="ARBA" id="ARBA00001946"/>
    </source>
</evidence>
<keyword evidence="10" id="KW-0548">Nucleotidyltransferase</keyword>
<dbReference type="GO" id="GO:0046872">
    <property type="term" value="F:metal ion binding"/>
    <property type="evidence" value="ECO:0007669"/>
    <property type="project" value="UniProtKB-KW"/>
</dbReference>
<evidence type="ECO:0000256" key="20">
    <source>
        <dbReference type="ARBA" id="ARBA00035028"/>
    </source>
</evidence>
<feature type="domain" description="MRNA cap 0 methyltransferase" evidence="22">
    <location>
        <begin position="555"/>
        <end position="839"/>
    </location>
</feature>
<dbReference type="GO" id="GO:0004482">
    <property type="term" value="F:mRNA 5'-cap (guanine-N7-)-methyltransferase activity"/>
    <property type="evidence" value="ECO:0007669"/>
    <property type="project" value="UniProtKB-EC"/>
</dbReference>
<accession>A0A2U8U5W2</accession>
<dbReference type="Pfam" id="PF10640">
    <property type="entry name" value="MCEL_TPase"/>
    <property type="match status" value="1"/>
</dbReference>
<keyword evidence="13" id="KW-0460">Magnesium</keyword>
<dbReference type="EMBL" id="MG367483">
    <property type="protein sequence ID" value="AWM97831.1"/>
    <property type="molecule type" value="Genomic_DNA"/>
</dbReference>
<dbReference type="InterPro" id="IPR019602">
    <property type="entry name" value="MCEL_TPase"/>
</dbReference>
<keyword evidence="12" id="KW-0378">Hydrolase</keyword>
<dbReference type="SUPFAM" id="SSF53335">
    <property type="entry name" value="S-adenosyl-L-methionine-dependent methyltransferases"/>
    <property type="match status" value="1"/>
</dbReference>
<dbReference type="PANTHER" id="PTHR12189:SF2">
    <property type="entry name" value="MRNA CAP GUANINE-N7 METHYLTRANSFERASE"/>
    <property type="match status" value="1"/>
</dbReference>
<dbReference type="PANTHER" id="PTHR12189">
    <property type="entry name" value="MRNA GUANINE-7- METHYLTRANSFERASE"/>
    <property type="match status" value="1"/>
</dbReference>
<proteinExistence type="inferred from homology"/>
<dbReference type="InterPro" id="IPR039753">
    <property type="entry name" value="RG7MT1"/>
</dbReference>
<protein>
    <recommendedName>
        <fullName evidence="6">mRNA-capping enzyme catalytic subunit</fullName>
        <ecNumber evidence="4">2.1.1.56</ecNumber>
        <ecNumber evidence="5">2.7.7.50</ecNumber>
        <ecNumber evidence="20">3.6.1.74</ecNumber>
    </recommendedName>
    <alternativeName>
        <fullName evidence="19">Virus termination factor large subunit</fullName>
    </alternativeName>
    <alternativeName>
        <fullName evidence="17">mRNA-capping enzyme 97 kDa subunit</fullName>
    </alternativeName>
    <alternativeName>
        <fullName evidence="18">mRNA-capping enzyme large subunit</fullName>
    </alternativeName>
</protein>
<evidence type="ECO:0000256" key="11">
    <source>
        <dbReference type="ARBA" id="ARBA00022723"/>
    </source>
</evidence>
<name>A0A2U8U5W2_9POXV</name>
<comment type="subcellular location">
    <subcellularLocation>
        <location evidence="2">Virion</location>
    </subcellularLocation>
</comment>
<evidence type="ECO:0000256" key="4">
    <source>
        <dbReference type="ARBA" id="ARBA00011926"/>
    </source>
</evidence>
<evidence type="ECO:0000256" key="19">
    <source>
        <dbReference type="ARBA" id="ARBA00033397"/>
    </source>
</evidence>